<evidence type="ECO:0000256" key="2">
    <source>
        <dbReference type="SAM" id="SignalP"/>
    </source>
</evidence>
<dbReference type="EMBL" id="JALPTH010000003">
    <property type="protein sequence ID" value="MCK8676509.1"/>
    <property type="molecule type" value="Genomic_DNA"/>
</dbReference>
<name>A0ABT0I5A3_9ACTN</name>
<dbReference type="RefSeq" id="WP_248631980.1">
    <property type="nucleotide sequence ID" value="NZ_JALPTH010000003.1"/>
</dbReference>
<keyword evidence="5" id="KW-1185">Reference proteome</keyword>
<feature type="domain" description="DUF4142" evidence="3">
    <location>
        <begin position="41"/>
        <end position="174"/>
    </location>
</feature>
<gene>
    <name evidence="4" type="ORF">M1O15_03645</name>
</gene>
<dbReference type="Gene3D" id="1.20.1260.10">
    <property type="match status" value="1"/>
</dbReference>
<feature type="signal peptide" evidence="2">
    <location>
        <begin position="1"/>
        <end position="27"/>
    </location>
</feature>
<sequence>MRTHRWAAATALTCLALSGLAAAPASATGPSSEGSAPPVLDEAFVRASHQGHLTEIAAGEDGRKHAVSPCVRETGAALVRDHTRMDASTKALAEKLGVDLPPAPTADQQALLAGLMAKHGKAGYDAAWLTALAGAHEKTLDRIDTQLAKGKNAQVIAAAKAVRPIVASHLDMVRGGTCHHTSGPKAIHAGAGGQSATLAAGVPVAVAVPVLAVGGLVVAAGAFWAAARLRRNDNR</sequence>
<accession>A0ABT0I5A3</accession>
<evidence type="ECO:0000313" key="4">
    <source>
        <dbReference type="EMBL" id="MCK8676509.1"/>
    </source>
</evidence>
<reference evidence="4 5" key="1">
    <citation type="submission" date="2022-04" db="EMBL/GenBank/DDBJ databases">
        <title>Streptomyces sp. nov. LCR6-01 isolated from Lichen of Dirinaria sp.</title>
        <authorList>
            <person name="Kanchanasin P."/>
            <person name="Tanasupawat S."/>
            <person name="Phongsopitanun W."/>
        </authorList>
    </citation>
    <scope>NUCLEOTIDE SEQUENCE [LARGE SCALE GENOMIC DNA]</scope>
    <source>
        <strain evidence="4 5">LCR6-01</strain>
    </source>
</reference>
<dbReference type="Proteomes" id="UP001522868">
    <property type="component" value="Unassembled WGS sequence"/>
</dbReference>
<dbReference type="InterPro" id="IPR025419">
    <property type="entry name" value="DUF4142"/>
</dbReference>
<dbReference type="PANTHER" id="PTHR38593:SF1">
    <property type="entry name" value="BLR2558 PROTEIN"/>
    <property type="match status" value="1"/>
</dbReference>
<proteinExistence type="predicted"/>
<evidence type="ECO:0000256" key="1">
    <source>
        <dbReference type="SAM" id="Phobius"/>
    </source>
</evidence>
<feature type="chain" id="PRO_5045763355" evidence="2">
    <location>
        <begin position="28"/>
        <end position="235"/>
    </location>
</feature>
<dbReference type="Pfam" id="PF13628">
    <property type="entry name" value="DUF4142"/>
    <property type="match status" value="1"/>
</dbReference>
<dbReference type="InterPro" id="IPR012347">
    <property type="entry name" value="Ferritin-like"/>
</dbReference>
<protein>
    <submittedName>
        <fullName evidence="4">DUF4142 domain-containing protein</fullName>
    </submittedName>
</protein>
<evidence type="ECO:0000259" key="3">
    <source>
        <dbReference type="Pfam" id="PF13628"/>
    </source>
</evidence>
<keyword evidence="2" id="KW-0732">Signal</keyword>
<organism evidence="4 5">
    <name type="scientific">Streptomyces lichenis</name>
    <dbReference type="NCBI Taxonomy" id="2306967"/>
    <lineage>
        <taxon>Bacteria</taxon>
        <taxon>Bacillati</taxon>
        <taxon>Actinomycetota</taxon>
        <taxon>Actinomycetes</taxon>
        <taxon>Kitasatosporales</taxon>
        <taxon>Streptomycetaceae</taxon>
        <taxon>Streptomyces</taxon>
    </lineage>
</organism>
<dbReference type="PANTHER" id="PTHR38593">
    <property type="entry name" value="BLR2558 PROTEIN"/>
    <property type="match status" value="1"/>
</dbReference>
<keyword evidence="1" id="KW-0812">Transmembrane</keyword>
<keyword evidence="1" id="KW-0472">Membrane</keyword>
<feature type="transmembrane region" description="Helical" evidence="1">
    <location>
        <begin position="204"/>
        <end position="227"/>
    </location>
</feature>
<keyword evidence="1" id="KW-1133">Transmembrane helix</keyword>
<evidence type="ECO:0000313" key="5">
    <source>
        <dbReference type="Proteomes" id="UP001522868"/>
    </source>
</evidence>
<comment type="caution">
    <text evidence="4">The sequence shown here is derived from an EMBL/GenBank/DDBJ whole genome shotgun (WGS) entry which is preliminary data.</text>
</comment>